<feature type="signal peptide" evidence="2">
    <location>
        <begin position="1"/>
        <end position="25"/>
    </location>
</feature>
<dbReference type="AlphaFoldDB" id="A0A2S9GUS6"/>
<evidence type="ECO:0000313" key="3">
    <source>
        <dbReference type="EMBL" id="PRC91463.1"/>
    </source>
</evidence>
<evidence type="ECO:0000313" key="4">
    <source>
        <dbReference type="Proteomes" id="UP000237839"/>
    </source>
</evidence>
<dbReference type="CDD" id="cd01846">
    <property type="entry name" value="fatty_acyltransferase_like"/>
    <property type="match status" value="1"/>
</dbReference>
<dbReference type="RefSeq" id="WP_243405496.1">
    <property type="nucleotide sequence ID" value="NZ_PUGF01000023.1"/>
</dbReference>
<keyword evidence="1 3" id="KW-0378">Hydrolase</keyword>
<dbReference type="InterPro" id="IPR001087">
    <property type="entry name" value="GDSL"/>
</dbReference>
<dbReference type="GO" id="GO:0016788">
    <property type="term" value="F:hydrolase activity, acting on ester bonds"/>
    <property type="evidence" value="ECO:0007669"/>
    <property type="project" value="InterPro"/>
</dbReference>
<dbReference type="PANTHER" id="PTHR45648">
    <property type="entry name" value="GDSL LIPASE/ACYLHYDROLASE FAMILY PROTEIN (AFU_ORTHOLOGUE AFUA_4G14700)"/>
    <property type="match status" value="1"/>
</dbReference>
<keyword evidence="2" id="KW-0732">Signal</keyword>
<proteinExistence type="predicted"/>
<keyword evidence="4" id="KW-1185">Reference proteome</keyword>
<dbReference type="EMBL" id="PUGF01000023">
    <property type="protein sequence ID" value="PRC91463.1"/>
    <property type="molecule type" value="Genomic_DNA"/>
</dbReference>
<dbReference type="Proteomes" id="UP000237839">
    <property type="component" value="Unassembled WGS sequence"/>
</dbReference>
<evidence type="ECO:0000256" key="2">
    <source>
        <dbReference type="SAM" id="SignalP"/>
    </source>
</evidence>
<dbReference type="SUPFAM" id="SSF52266">
    <property type="entry name" value="SGNH hydrolase"/>
    <property type="match status" value="1"/>
</dbReference>
<dbReference type="InterPro" id="IPR051058">
    <property type="entry name" value="GDSL_Est/Lipase"/>
</dbReference>
<dbReference type="InterPro" id="IPR036514">
    <property type="entry name" value="SGNH_hydro_sf"/>
</dbReference>
<organism evidence="3 4">
    <name type="scientific">Solimicrobium silvestre</name>
    <dbReference type="NCBI Taxonomy" id="2099400"/>
    <lineage>
        <taxon>Bacteria</taxon>
        <taxon>Pseudomonadati</taxon>
        <taxon>Pseudomonadota</taxon>
        <taxon>Betaproteobacteria</taxon>
        <taxon>Burkholderiales</taxon>
        <taxon>Oxalobacteraceae</taxon>
        <taxon>Solimicrobium</taxon>
    </lineage>
</organism>
<comment type="caution">
    <text evidence="3">The sequence shown here is derived from an EMBL/GenBank/DDBJ whole genome shotgun (WGS) entry which is preliminary data.</text>
</comment>
<name>A0A2S9GUS6_9BURK</name>
<evidence type="ECO:0000256" key="1">
    <source>
        <dbReference type="ARBA" id="ARBA00022801"/>
    </source>
</evidence>
<dbReference type="PANTHER" id="PTHR45648:SF22">
    <property type="entry name" value="GDSL LIPASE_ACYLHYDROLASE FAMILY PROTEIN (AFU_ORTHOLOGUE AFUA_4G14700)"/>
    <property type="match status" value="1"/>
</dbReference>
<reference evidence="3 4" key="1">
    <citation type="submission" date="2018-02" db="EMBL/GenBank/DDBJ databases">
        <title>Solimicrobium silvestre gen. nov., sp. nov., isolated from alpine forest soil.</title>
        <authorList>
            <person name="Margesin R."/>
            <person name="Albuquerque L."/>
            <person name="Zhang D.-C."/>
            <person name="Froufe H.J.C."/>
            <person name="Severino R."/>
            <person name="Roxo I."/>
            <person name="Egas C."/>
            <person name="Da Costa M.S."/>
        </authorList>
    </citation>
    <scope>NUCLEOTIDE SEQUENCE [LARGE SCALE GENOMIC DNA]</scope>
    <source>
        <strain evidence="3 4">S20-91</strain>
    </source>
</reference>
<feature type="chain" id="PRO_5015773006" evidence="2">
    <location>
        <begin position="26"/>
        <end position="403"/>
    </location>
</feature>
<dbReference type="Gene3D" id="3.40.50.1110">
    <property type="entry name" value="SGNH hydrolase"/>
    <property type="match status" value="1"/>
</dbReference>
<gene>
    <name evidence="3" type="ORF">S2091_3878</name>
</gene>
<dbReference type="Pfam" id="PF00657">
    <property type="entry name" value="Lipase_GDSL"/>
    <property type="match status" value="1"/>
</dbReference>
<protein>
    <submittedName>
        <fullName evidence="3">GDSL-like Lipase/Acylhydrolase</fullName>
    </submittedName>
</protein>
<accession>A0A2S9GUS6</accession>
<sequence length="403" mass="44259">MKNLRTMLLGLCCAVMTLASSASYAVGSNTYTYLRCFYRVNPSNLTPATTYVWARDPSSNDYYHVNGYWWADGLLEWENMFYSETTQSTLLSVCKSTLSNQGIKQPVAMYAGADTDASLNYTVWSIDPTVQSGAINKIVAFGDSLSDMQNMFNGTDWILPNTHSYFAGRFSNDKNWLDYLSVNLNLPVYNWAVAGAAADEYFVIPGASEQVASWATYMQSAPNYQVKNTLFTLLVGGNDLVNYGRSVSSIIAGEQLALVNLIAAGGKNILLVNLPDVSRAPVFALRTDAASVKAQVVQFNQQLAQMAASLQASYGSAVNIKVFDANSLFTDLLNNPSKYGVTNTTQSCLNINSDSTLNYTYTWSPRSNCTNADTFVFWDLLHPTTHTHSLLGSYAASFVQSNF</sequence>